<keyword evidence="3" id="KW-1185">Reference proteome</keyword>
<keyword evidence="1" id="KW-1133">Transmembrane helix</keyword>
<proteinExistence type="predicted"/>
<reference evidence="3" key="1">
    <citation type="submission" date="2014-12" db="EMBL/GenBank/DDBJ databases">
        <authorList>
            <person name="Smet A."/>
        </authorList>
    </citation>
    <scope>NUCLEOTIDE SEQUENCE [LARGE SCALE GENOMIC DNA]</scope>
</reference>
<organism evidence="2 3">
    <name type="scientific">Helicobacter heilmannii</name>
    <dbReference type="NCBI Taxonomy" id="35817"/>
    <lineage>
        <taxon>Bacteria</taxon>
        <taxon>Pseudomonadati</taxon>
        <taxon>Campylobacterota</taxon>
        <taxon>Epsilonproteobacteria</taxon>
        <taxon>Campylobacterales</taxon>
        <taxon>Helicobacteraceae</taxon>
        <taxon>Helicobacter</taxon>
    </lineage>
</organism>
<evidence type="ECO:0000256" key="1">
    <source>
        <dbReference type="SAM" id="Phobius"/>
    </source>
</evidence>
<dbReference type="EMBL" id="CDMK01000001">
    <property type="protein sequence ID" value="CRI34400.1"/>
    <property type="molecule type" value="Genomic_DNA"/>
</dbReference>
<keyword evidence="1" id="KW-0472">Membrane</keyword>
<name>A0A0K2YBQ0_HELHE</name>
<dbReference type="AlphaFoldDB" id="A0A0K2YBQ0"/>
<keyword evidence="1" id="KW-0812">Transmembrane</keyword>
<dbReference type="Proteomes" id="UP000046090">
    <property type="component" value="Unassembled WGS sequence"/>
</dbReference>
<accession>A0A0K2YBQ0</accession>
<gene>
    <name evidence="2" type="ORF">HHE01_12460</name>
</gene>
<evidence type="ECO:0000313" key="2">
    <source>
        <dbReference type="EMBL" id="CRI34400.1"/>
    </source>
</evidence>
<evidence type="ECO:0000313" key="3">
    <source>
        <dbReference type="Proteomes" id="UP000046090"/>
    </source>
</evidence>
<protein>
    <submittedName>
        <fullName evidence="2">Uncharacterized protein</fullName>
    </submittedName>
</protein>
<sequence>MPLHGFNEPISDLLLGVPRCFLSQIALLFLIAYFMWT</sequence>
<feature type="transmembrane region" description="Helical" evidence="1">
    <location>
        <begin position="16"/>
        <end position="36"/>
    </location>
</feature>